<keyword evidence="5" id="KW-1185">Reference proteome</keyword>
<comment type="caution">
    <text evidence="4">The sequence shown here is derived from an EMBL/GenBank/DDBJ whole genome shotgun (WGS) entry which is preliminary data.</text>
</comment>
<feature type="signal peptide" evidence="3">
    <location>
        <begin position="1"/>
        <end position="19"/>
    </location>
</feature>
<sequence length="469" mass="50660">MKFIKLSLFLIALSVTSFAQYPVAKLEQAYQILANDEQAKYAITSLCVLDAQSGKIVFAKNENIGLATASTLKTITAATAFSILGKDFKYQTTLAYSGKIDNNGTLDGDLIIIGSGDPTLGSWRYEQTKENVVLNSWVNAIKTAGIKKITGSVVGDDSLFGTQTMPEGWIWQDMGNYYGAGGSSLSWRENQFDVKLKPGSNMGAAVTVQNFVPAMPYIKIVNELKTGSSGSGDNAYGFLPPYGDLAYLRGTWGMGINKSGISLALPDPAFDAAFRLQDTLSRLNISVGKEATTNRKLVLANQNIPTATQKLTTTSSPDLSEIVYWFNKKSVNLYGEQLLKTIAWKTGKTPSTKNGATAVINYWAGKGIDKNALNILDGSGLSPGTRVTTSAMASILFQAQKEDWFAPFYNSLPENNGMKLKSGSINDVSAYAGYYTASNGQKYIAVININNYSGSNISKKLFKVLDALK</sequence>
<protein>
    <submittedName>
        <fullName evidence="4">D-alanyl-D-alanine carboxypeptidase/D-alanyl-D-alanine-endopeptidase</fullName>
        <ecNumber evidence="4">3.4.16.4</ecNumber>
    </submittedName>
</protein>
<comment type="similarity">
    <text evidence="1">Belongs to the peptidase S13 family.</text>
</comment>
<organism evidence="4 5">
    <name type="scientific">Pedobacter cryotolerans</name>
    <dbReference type="NCBI Taxonomy" id="2571270"/>
    <lineage>
        <taxon>Bacteria</taxon>
        <taxon>Pseudomonadati</taxon>
        <taxon>Bacteroidota</taxon>
        <taxon>Sphingobacteriia</taxon>
        <taxon>Sphingobacteriales</taxon>
        <taxon>Sphingobacteriaceae</taxon>
        <taxon>Pedobacter</taxon>
    </lineage>
</organism>
<name>A0A4U1BY71_9SPHI</name>
<gene>
    <name evidence="4" type="primary">dacB</name>
    <name evidence="4" type="ORF">FA045_15415</name>
</gene>
<dbReference type="InterPro" id="IPR000667">
    <property type="entry name" value="Peptidase_S13"/>
</dbReference>
<evidence type="ECO:0000256" key="2">
    <source>
        <dbReference type="ARBA" id="ARBA00022801"/>
    </source>
</evidence>
<evidence type="ECO:0000313" key="5">
    <source>
        <dbReference type="Proteomes" id="UP000310477"/>
    </source>
</evidence>
<evidence type="ECO:0000256" key="3">
    <source>
        <dbReference type="SAM" id="SignalP"/>
    </source>
</evidence>
<dbReference type="NCBIfam" id="TIGR00666">
    <property type="entry name" value="PBP4"/>
    <property type="match status" value="1"/>
</dbReference>
<dbReference type="PANTHER" id="PTHR30023">
    <property type="entry name" value="D-ALANYL-D-ALANINE CARBOXYPEPTIDASE"/>
    <property type="match status" value="1"/>
</dbReference>
<keyword evidence="4" id="KW-0121">Carboxypeptidase</keyword>
<keyword evidence="3" id="KW-0732">Signal</keyword>
<dbReference type="Pfam" id="PF02113">
    <property type="entry name" value="Peptidase_S13"/>
    <property type="match status" value="1"/>
</dbReference>
<dbReference type="Gene3D" id="3.50.80.20">
    <property type="entry name" value="D-Ala-D-Ala carboxypeptidase C, peptidase S13"/>
    <property type="match status" value="1"/>
</dbReference>
<dbReference type="Proteomes" id="UP000310477">
    <property type="component" value="Unassembled WGS sequence"/>
</dbReference>
<evidence type="ECO:0000256" key="1">
    <source>
        <dbReference type="ARBA" id="ARBA00006096"/>
    </source>
</evidence>
<reference evidence="4 5" key="1">
    <citation type="submission" date="2019-04" db="EMBL/GenBank/DDBJ databases">
        <title>Pedobacter sp. AR-2-6 sp. nov., isolated from Arctic soil.</title>
        <authorList>
            <person name="Dahal R.H."/>
            <person name="Kim D.-U."/>
        </authorList>
    </citation>
    <scope>NUCLEOTIDE SEQUENCE [LARGE SCALE GENOMIC DNA]</scope>
    <source>
        <strain evidence="4 5">AR-2-6</strain>
    </source>
</reference>
<proteinExistence type="inferred from homology"/>
<dbReference type="Gene3D" id="3.40.710.10">
    <property type="entry name" value="DD-peptidase/beta-lactamase superfamily"/>
    <property type="match status" value="1"/>
</dbReference>
<evidence type="ECO:0000313" key="4">
    <source>
        <dbReference type="EMBL" id="TKB98047.1"/>
    </source>
</evidence>
<dbReference type="EMBL" id="SWBO01000010">
    <property type="protein sequence ID" value="TKB98047.1"/>
    <property type="molecule type" value="Genomic_DNA"/>
</dbReference>
<dbReference type="GO" id="GO:0000270">
    <property type="term" value="P:peptidoglycan metabolic process"/>
    <property type="evidence" value="ECO:0007669"/>
    <property type="project" value="TreeGrafter"/>
</dbReference>
<dbReference type="PRINTS" id="PR00922">
    <property type="entry name" value="DADACBPTASE3"/>
</dbReference>
<accession>A0A4U1BY71</accession>
<dbReference type="GO" id="GO:0006508">
    <property type="term" value="P:proteolysis"/>
    <property type="evidence" value="ECO:0007669"/>
    <property type="project" value="InterPro"/>
</dbReference>
<dbReference type="EC" id="3.4.16.4" evidence="4"/>
<dbReference type="OrthoDB" id="9802627at2"/>
<keyword evidence="2 4" id="KW-0378">Hydrolase</keyword>
<dbReference type="AlphaFoldDB" id="A0A4U1BY71"/>
<dbReference type="InterPro" id="IPR012338">
    <property type="entry name" value="Beta-lactam/transpept-like"/>
</dbReference>
<dbReference type="GO" id="GO:0009002">
    <property type="term" value="F:serine-type D-Ala-D-Ala carboxypeptidase activity"/>
    <property type="evidence" value="ECO:0007669"/>
    <property type="project" value="UniProtKB-EC"/>
</dbReference>
<dbReference type="SUPFAM" id="SSF56601">
    <property type="entry name" value="beta-lactamase/transpeptidase-like"/>
    <property type="match status" value="1"/>
</dbReference>
<feature type="chain" id="PRO_5020700341" evidence="3">
    <location>
        <begin position="20"/>
        <end position="469"/>
    </location>
</feature>
<dbReference type="RefSeq" id="WP_136877971.1">
    <property type="nucleotide sequence ID" value="NZ_SWBO01000010.1"/>
</dbReference>
<keyword evidence="4" id="KW-0645">Protease</keyword>
<dbReference type="PANTHER" id="PTHR30023:SF0">
    <property type="entry name" value="PENICILLIN-SENSITIVE CARBOXYPEPTIDASE A"/>
    <property type="match status" value="1"/>
</dbReference>